<organism evidence="1 2">
    <name type="scientific">Acrocarpospora corrugata</name>
    <dbReference type="NCBI Taxonomy" id="35763"/>
    <lineage>
        <taxon>Bacteria</taxon>
        <taxon>Bacillati</taxon>
        <taxon>Actinomycetota</taxon>
        <taxon>Actinomycetes</taxon>
        <taxon>Streptosporangiales</taxon>
        <taxon>Streptosporangiaceae</taxon>
        <taxon>Acrocarpospora</taxon>
    </lineage>
</organism>
<gene>
    <name evidence="1" type="ORF">Acor_52680</name>
</gene>
<dbReference type="Gene3D" id="3.90.180.10">
    <property type="entry name" value="Medium-chain alcohol dehydrogenases, catalytic domain"/>
    <property type="match status" value="1"/>
</dbReference>
<evidence type="ECO:0000313" key="1">
    <source>
        <dbReference type="EMBL" id="GES03202.1"/>
    </source>
</evidence>
<evidence type="ECO:0000313" key="2">
    <source>
        <dbReference type="Proteomes" id="UP000334990"/>
    </source>
</evidence>
<comment type="caution">
    <text evidence="1">The sequence shown here is derived from an EMBL/GenBank/DDBJ whole genome shotgun (WGS) entry which is preliminary data.</text>
</comment>
<name>A0A5M3W591_9ACTN</name>
<keyword evidence="2" id="KW-1185">Reference proteome</keyword>
<evidence type="ECO:0008006" key="3">
    <source>
        <dbReference type="Google" id="ProtNLM"/>
    </source>
</evidence>
<dbReference type="Proteomes" id="UP000334990">
    <property type="component" value="Unassembled WGS sequence"/>
</dbReference>
<reference evidence="1 2" key="1">
    <citation type="submission" date="2019-10" db="EMBL/GenBank/DDBJ databases">
        <title>Whole genome shotgun sequence of Acrocarpospora corrugata NBRC 13972.</title>
        <authorList>
            <person name="Ichikawa N."/>
            <person name="Kimura A."/>
            <person name="Kitahashi Y."/>
            <person name="Komaki H."/>
            <person name="Oguchi A."/>
        </authorList>
    </citation>
    <scope>NUCLEOTIDE SEQUENCE [LARGE SCALE GENOMIC DNA]</scope>
    <source>
        <strain evidence="1 2">NBRC 13972</strain>
    </source>
</reference>
<sequence>MAAVGAGDVVFVSGAAGGIGSLSSQLGDTAERFPKPDRAAARDRGIELLPFSCHNTPDQIAAWRGHFSTWLDEGRFVYPQTVVKGSVEDVPQAFLSLLQGAHRGNVSVRLS</sequence>
<proteinExistence type="predicted"/>
<dbReference type="Gene3D" id="3.40.50.720">
    <property type="entry name" value="NAD(P)-binding Rossmann-like Domain"/>
    <property type="match status" value="1"/>
</dbReference>
<accession>A0A5M3W591</accession>
<dbReference type="RefSeq" id="WP_218034485.1">
    <property type="nucleotide sequence ID" value="NZ_BAAABN010000006.1"/>
</dbReference>
<dbReference type="AlphaFoldDB" id="A0A5M3W591"/>
<protein>
    <recommendedName>
        <fullName evidence="3">Alcohol dehydrogenase-like C-terminal domain-containing protein</fullName>
    </recommendedName>
</protein>
<dbReference type="EMBL" id="BLAD01000066">
    <property type="protein sequence ID" value="GES03202.1"/>
    <property type="molecule type" value="Genomic_DNA"/>
</dbReference>